<dbReference type="AlphaFoldDB" id="A0A0H2UX59"/>
<evidence type="ECO:0008006" key="4">
    <source>
        <dbReference type="Google" id="ProtNLM"/>
    </source>
</evidence>
<proteinExistence type="predicted"/>
<feature type="compositionally biased region" description="Low complexity" evidence="1">
    <location>
        <begin position="1"/>
        <end position="14"/>
    </location>
</feature>
<feature type="compositionally biased region" description="Basic and acidic residues" evidence="1">
    <location>
        <begin position="57"/>
        <end position="76"/>
    </location>
</feature>
<dbReference type="Pfam" id="PF14265">
    <property type="entry name" value="DUF4355"/>
    <property type="match status" value="1"/>
</dbReference>
<name>A0A0H2UX59_STRP3</name>
<dbReference type="InterPro" id="IPR025580">
    <property type="entry name" value="Gp46"/>
</dbReference>
<evidence type="ECO:0000313" key="3">
    <source>
        <dbReference type="Proteomes" id="UP000000564"/>
    </source>
</evidence>
<feature type="region of interest" description="Disordered" evidence="1">
    <location>
        <begin position="50"/>
        <end position="76"/>
    </location>
</feature>
<dbReference type="KEGG" id="spg:SpyM3_1430"/>
<dbReference type="EMBL" id="AE014074">
    <property type="protein sequence ID" value="AAM80037.1"/>
    <property type="molecule type" value="Genomic_DNA"/>
</dbReference>
<feature type="region of interest" description="Disordered" evidence="1">
    <location>
        <begin position="1"/>
        <end position="20"/>
    </location>
</feature>
<evidence type="ECO:0000256" key="1">
    <source>
        <dbReference type="SAM" id="MobiDB-lite"/>
    </source>
</evidence>
<accession>A0A0H2UX59</accession>
<dbReference type="Proteomes" id="UP000000564">
    <property type="component" value="Chromosome"/>
</dbReference>
<gene>
    <name evidence="2" type="ordered locus">SpyM3_1430</name>
</gene>
<protein>
    <recommendedName>
        <fullName evidence="4">Capsid and scaffold protein</fullName>
    </recommendedName>
</protein>
<dbReference type="HOGENOM" id="CLU_110176_0_0_9"/>
<evidence type="ECO:0000313" key="2">
    <source>
        <dbReference type="EMBL" id="AAM80037.1"/>
    </source>
</evidence>
<dbReference type="RefSeq" id="WP_011054874.1">
    <property type="nucleotide sequence ID" value="NC_004070.1"/>
</dbReference>
<reference evidence="2 3" key="1">
    <citation type="journal article" date="2002" name="Proc. Natl. Acad. Sci. U.S.A.">
        <title>Genome sequence of a serotype M3 strain of group A Streptococcus: phage-encoded toxins, the high-virulence phenotype, and clone emergence.</title>
        <authorList>
            <person name="Beres S.B."/>
            <person name="Sylva G.L."/>
            <person name="Barbian K.D."/>
            <person name="Lei B."/>
            <person name="Hoff J.S."/>
            <person name="Mammarella N.D."/>
            <person name="Liu M.Y."/>
            <person name="Smoot J.C."/>
            <person name="Porcella S.F."/>
            <person name="Parkins L.D."/>
            <person name="Campbell D.S."/>
            <person name="Smith T.M."/>
            <person name="McCormick J.K."/>
            <person name="Leung D.Y."/>
            <person name="Schlievert P.M."/>
            <person name="Musser J.M."/>
        </authorList>
    </citation>
    <scope>NUCLEOTIDE SEQUENCE [LARGE SCALE GENOMIC DNA]</scope>
    <source>
        <strain evidence="3">ATCC BAA-595 / MGAS315</strain>
    </source>
</reference>
<organism evidence="2 3">
    <name type="scientific">Streptococcus pyogenes serotype M3 (strain ATCC BAA-595 / MGAS315)</name>
    <dbReference type="NCBI Taxonomy" id="198466"/>
    <lineage>
        <taxon>Bacteria</taxon>
        <taxon>Bacillati</taxon>
        <taxon>Bacillota</taxon>
        <taxon>Bacilli</taxon>
        <taxon>Lactobacillales</taxon>
        <taxon>Streptococcaceae</taxon>
        <taxon>Streptococcus</taxon>
    </lineage>
</organism>
<sequence>MAEENVTTETTEQVDTQKEAVEYPKHEYERTFTRADISKMMAAERTKWESEQSAAIEKARTEGERLAKLSKDERAKEEEQKRLDAIAEREKAVAEREMRIETHSLLVEKGLPLDFIDIVLATTAEEVKANIDNLQTIFDKAVEKRVNDRLTQKPPRTGNGSVGMTKADIMAIEDDDERMRLIAENRNLF</sequence>